<sequence length="397" mass="44545">MEQKKVKSKTTMQLNKYIDYTIPLIYIILAVIGLITILSATMVSAGQNPNLGYNPAYYFNSQLRYVIIGSTVFMFMLFFTKSSFYKQTWLQVAMVFGIVILLILILVMGDEVNGEKNWVRIGFINIQGSEFLKIVAILYLAYIYDLRNKVHNGLEATDWKHLAPFGIMLGLGAWILNNDFGTGLIILSIIFGMFFYLNFPRKYTFYIVGTVVIGLALFVLAFIIFDGSFIPTYQMNRIQTFMHPFQDTLGSGYQLSNSLIAISHGGLFGTGLGNGIMKLGYIPEPQTDFIFAVFAEEFGLVGVIIVLLLYAFLVYKCFYYSTVSKDLFLKLITFGIGIYIIVQCFLNIGGMSRALPLTGVPLPLMSFGGSSFLSISIALALLSIAAKEIRYRRSLEK</sequence>
<keyword evidence="3" id="KW-0808">Transferase</keyword>
<dbReference type="GO" id="GO:0015648">
    <property type="term" value="F:lipid-linked peptidoglycan transporter activity"/>
    <property type="evidence" value="ECO:0007669"/>
    <property type="project" value="TreeGrafter"/>
</dbReference>
<feature type="transmembrane region" description="Helical" evidence="17">
    <location>
        <begin position="327"/>
        <end position="348"/>
    </location>
</feature>
<feature type="transmembrane region" description="Helical" evidence="17">
    <location>
        <begin position="20"/>
        <end position="43"/>
    </location>
</feature>
<evidence type="ECO:0000256" key="6">
    <source>
        <dbReference type="ARBA" id="ARBA00022984"/>
    </source>
</evidence>
<feature type="transmembrane region" description="Helical" evidence="17">
    <location>
        <begin position="121"/>
        <end position="144"/>
    </location>
</feature>
<gene>
    <name evidence="18" type="primary">ftsW</name>
    <name evidence="18" type="ORF">JEOSCH030_00908</name>
</gene>
<evidence type="ECO:0000313" key="18">
    <source>
        <dbReference type="EMBL" id="CAD2075787.1"/>
    </source>
</evidence>
<comment type="caution">
    <text evidence="18">The sequence shown here is derived from an EMBL/GenBank/DDBJ whole genome shotgun (WGS) entry which is preliminary data.</text>
</comment>
<evidence type="ECO:0000313" key="19">
    <source>
        <dbReference type="Proteomes" id="UP000521032"/>
    </source>
</evidence>
<keyword evidence="2" id="KW-0328">Glycosyltransferase</keyword>
<reference evidence="18 19" key="1">
    <citation type="submission" date="2020-07" db="EMBL/GenBank/DDBJ databases">
        <authorList>
            <person name="Criscuolo A."/>
        </authorList>
    </citation>
    <scope>NUCLEOTIDE SEQUENCE [LARGE SCALE GENOMIC DNA]</scope>
    <source>
        <strain evidence="19">CIP 111030</strain>
    </source>
</reference>
<evidence type="ECO:0000256" key="13">
    <source>
        <dbReference type="ARBA" id="ARBA00041418"/>
    </source>
</evidence>
<evidence type="ECO:0000256" key="8">
    <source>
        <dbReference type="ARBA" id="ARBA00023136"/>
    </source>
</evidence>
<keyword evidence="6" id="KW-0573">Peptidoglycan synthesis</keyword>
<feature type="transmembrane region" description="Helical" evidence="17">
    <location>
        <begin position="63"/>
        <end position="80"/>
    </location>
</feature>
<keyword evidence="19" id="KW-1185">Reference proteome</keyword>
<feature type="transmembrane region" description="Helical" evidence="17">
    <location>
        <begin position="206"/>
        <end position="225"/>
    </location>
</feature>
<dbReference type="PANTHER" id="PTHR30474">
    <property type="entry name" value="CELL CYCLE PROTEIN"/>
    <property type="match status" value="1"/>
</dbReference>
<evidence type="ECO:0000256" key="11">
    <source>
        <dbReference type="ARBA" id="ARBA00038053"/>
    </source>
</evidence>
<keyword evidence="5" id="KW-0133">Cell shape</keyword>
<dbReference type="RefSeq" id="WP_186086862.1">
    <property type="nucleotide sequence ID" value="NZ_BMDB01000001.1"/>
</dbReference>
<feature type="transmembrane region" description="Helical" evidence="17">
    <location>
        <begin position="182"/>
        <end position="199"/>
    </location>
</feature>
<comment type="catalytic activity">
    <reaction evidence="15">
        <text>[GlcNAc-(1-&gt;4)-Mur2Ac(oyl-L-Ala-gamma-D-Glu-L-Lys-D-Ala-D-Ala)](n)-di-trans,octa-cis-undecaprenyl diphosphate + beta-D-GlcNAc-(1-&gt;4)-Mur2Ac(oyl-L-Ala-gamma-D-Glu-L-Lys-D-Ala-D-Ala)-di-trans,octa-cis-undecaprenyl diphosphate = [GlcNAc-(1-&gt;4)-Mur2Ac(oyl-L-Ala-gamma-D-Glu-L-Lys-D-Ala-D-Ala)](n+1)-di-trans,octa-cis-undecaprenyl diphosphate + di-trans,octa-cis-undecaprenyl diphosphate + H(+)</text>
        <dbReference type="Rhea" id="RHEA:23708"/>
        <dbReference type="Rhea" id="RHEA-COMP:9602"/>
        <dbReference type="Rhea" id="RHEA-COMP:9603"/>
        <dbReference type="ChEBI" id="CHEBI:15378"/>
        <dbReference type="ChEBI" id="CHEBI:58405"/>
        <dbReference type="ChEBI" id="CHEBI:60033"/>
        <dbReference type="ChEBI" id="CHEBI:78435"/>
        <dbReference type="EC" id="2.4.99.28"/>
    </reaction>
</comment>
<accession>A0A6V7REF7</accession>
<dbReference type="GO" id="GO:0005886">
    <property type="term" value="C:plasma membrane"/>
    <property type="evidence" value="ECO:0007669"/>
    <property type="project" value="TreeGrafter"/>
</dbReference>
<dbReference type="Proteomes" id="UP000521032">
    <property type="component" value="Unassembled WGS sequence"/>
</dbReference>
<dbReference type="GO" id="GO:0009252">
    <property type="term" value="P:peptidoglycan biosynthetic process"/>
    <property type="evidence" value="ECO:0007669"/>
    <property type="project" value="UniProtKB-KW"/>
</dbReference>
<evidence type="ECO:0000256" key="1">
    <source>
        <dbReference type="ARBA" id="ARBA00004141"/>
    </source>
</evidence>
<feature type="transmembrane region" description="Helical" evidence="17">
    <location>
        <begin position="92"/>
        <end position="109"/>
    </location>
</feature>
<evidence type="ECO:0000256" key="10">
    <source>
        <dbReference type="ARBA" id="ARBA00033270"/>
    </source>
</evidence>
<organism evidence="18 19">
    <name type="scientific">Phocicoccus schoeneichii</name>
    <dbReference type="NCBI Taxonomy" id="1812261"/>
    <lineage>
        <taxon>Bacteria</taxon>
        <taxon>Bacillati</taxon>
        <taxon>Bacillota</taxon>
        <taxon>Bacilli</taxon>
        <taxon>Bacillales</taxon>
        <taxon>Salinicoccaceae</taxon>
        <taxon>Phocicoccus</taxon>
    </lineage>
</organism>
<feature type="transmembrane region" description="Helical" evidence="17">
    <location>
        <begin position="156"/>
        <end position="176"/>
    </location>
</feature>
<comment type="similarity">
    <text evidence="11">Belongs to the SEDS family. FtsW subfamily.</text>
</comment>
<dbReference type="AlphaFoldDB" id="A0A6V7REF7"/>
<dbReference type="InterPro" id="IPR001182">
    <property type="entry name" value="FtsW/RodA"/>
</dbReference>
<proteinExistence type="inferred from homology"/>
<evidence type="ECO:0000256" key="7">
    <source>
        <dbReference type="ARBA" id="ARBA00022989"/>
    </source>
</evidence>
<evidence type="ECO:0000256" key="16">
    <source>
        <dbReference type="ARBA" id="ARBA00049966"/>
    </source>
</evidence>
<keyword evidence="7 17" id="KW-1133">Transmembrane helix</keyword>
<dbReference type="GO" id="GO:0008360">
    <property type="term" value="P:regulation of cell shape"/>
    <property type="evidence" value="ECO:0007669"/>
    <property type="project" value="UniProtKB-KW"/>
</dbReference>
<name>A0A6V7REF7_9BACL</name>
<feature type="transmembrane region" description="Helical" evidence="17">
    <location>
        <begin position="360"/>
        <end position="385"/>
    </location>
</feature>
<comment type="function">
    <text evidence="16">Peptidoglycan polymerase that is essential for cell division.</text>
</comment>
<evidence type="ECO:0000256" key="2">
    <source>
        <dbReference type="ARBA" id="ARBA00022676"/>
    </source>
</evidence>
<dbReference type="GO" id="GO:0051301">
    <property type="term" value="P:cell division"/>
    <property type="evidence" value="ECO:0007669"/>
    <property type="project" value="InterPro"/>
</dbReference>
<evidence type="ECO:0000256" key="5">
    <source>
        <dbReference type="ARBA" id="ARBA00022960"/>
    </source>
</evidence>
<keyword evidence="4 17" id="KW-0812">Transmembrane</keyword>
<dbReference type="PANTHER" id="PTHR30474:SF2">
    <property type="entry name" value="PEPTIDOGLYCAN GLYCOSYLTRANSFERASE FTSW-RELATED"/>
    <property type="match status" value="1"/>
</dbReference>
<evidence type="ECO:0000256" key="15">
    <source>
        <dbReference type="ARBA" id="ARBA00049902"/>
    </source>
</evidence>
<dbReference type="GO" id="GO:0032153">
    <property type="term" value="C:cell division site"/>
    <property type="evidence" value="ECO:0007669"/>
    <property type="project" value="TreeGrafter"/>
</dbReference>
<dbReference type="EC" id="2.4.99.28" evidence="14"/>
<evidence type="ECO:0000256" key="9">
    <source>
        <dbReference type="ARBA" id="ARBA00032370"/>
    </source>
</evidence>
<dbReference type="Pfam" id="PF01098">
    <property type="entry name" value="FTSW_RODA_SPOVE"/>
    <property type="match status" value="1"/>
</dbReference>
<evidence type="ECO:0000256" key="17">
    <source>
        <dbReference type="SAM" id="Phobius"/>
    </source>
</evidence>
<evidence type="ECO:0000256" key="3">
    <source>
        <dbReference type="ARBA" id="ARBA00022679"/>
    </source>
</evidence>
<dbReference type="EMBL" id="CAJEWE010000010">
    <property type="protein sequence ID" value="CAD2075787.1"/>
    <property type="molecule type" value="Genomic_DNA"/>
</dbReference>
<protein>
    <recommendedName>
        <fullName evidence="12">Probable peptidoglycan glycosyltransferase FtsW</fullName>
        <ecNumber evidence="14">2.4.99.28</ecNumber>
    </recommendedName>
    <alternativeName>
        <fullName evidence="13">Cell division protein FtsW</fullName>
    </alternativeName>
    <alternativeName>
        <fullName evidence="10">Cell wall polymerase</fullName>
    </alternativeName>
    <alternativeName>
        <fullName evidence="9">Peptidoglycan polymerase</fullName>
    </alternativeName>
</protein>
<evidence type="ECO:0000256" key="12">
    <source>
        <dbReference type="ARBA" id="ARBA00041185"/>
    </source>
</evidence>
<dbReference type="GO" id="GO:0008955">
    <property type="term" value="F:peptidoglycan glycosyltransferase activity"/>
    <property type="evidence" value="ECO:0007669"/>
    <property type="project" value="UniProtKB-EC"/>
</dbReference>
<keyword evidence="8 17" id="KW-0472">Membrane</keyword>
<feature type="transmembrane region" description="Helical" evidence="17">
    <location>
        <begin position="289"/>
        <end position="315"/>
    </location>
</feature>
<evidence type="ECO:0000256" key="4">
    <source>
        <dbReference type="ARBA" id="ARBA00022692"/>
    </source>
</evidence>
<evidence type="ECO:0000256" key="14">
    <source>
        <dbReference type="ARBA" id="ARBA00044770"/>
    </source>
</evidence>
<comment type="subcellular location">
    <subcellularLocation>
        <location evidence="1">Membrane</location>
        <topology evidence="1">Multi-pass membrane protein</topology>
    </subcellularLocation>
</comment>